<feature type="transmembrane region" description="Helical" evidence="5">
    <location>
        <begin position="101"/>
        <end position="121"/>
    </location>
</feature>
<feature type="transmembrane region" description="Helical" evidence="5">
    <location>
        <begin position="77"/>
        <end position="95"/>
    </location>
</feature>
<reference evidence="7 8" key="1">
    <citation type="submission" date="2020-07" db="EMBL/GenBank/DDBJ databases">
        <title>Sequencing the genomes of 1000 actinobacteria strains.</title>
        <authorList>
            <person name="Klenk H.-P."/>
        </authorList>
    </citation>
    <scope>NUCLEOTIDE SEQUENCE [LARGE SCALE GENOMIC DNA]</scope>
    <source>
        <strain evidence="7 8">DSM 104006</strain>
    </source>
</reference>
<dbReference type="GO" id="GO:0022857">
    <property type="term" value="F:transmembrane transporter activity"/>
    <property type="evidence" value="ECO:0007669"/>
    <property type="project" value="InterPro"/>
</dbReference>
<evidence type="ECO:0000256" key="4">
    <source>
        <dbReference type="ARBA" id="ARBA00023136"/>
    </source>
</evidence>
<keyword evidence="3 5" id="KW-1133">Transmembrane helix</keyword>
<dbReference type="PANTHER" id="PTHR23518">
    <property type="entry name" value="C-METHYLTRANSFERASE"/>
    <property type="match status" value="1"/>
</dbReference>
<sequence>MTSTALGKRRSRQNELAAALTAGPVEVLDFFLPLWAGSALGASAAGVGALTALETLVSFAVRPVAGALADRFDRGRLAAVGAVLYGLSFAGYAVAPGLGAAFVAAVLGGAGGAVFWVALRARVGEGLGDDRSAFARLFSAEGGGTWIAFVVALWLVSRIDYRGVFWIGAAACAVAAVVMLAPASAPGAVTAPAGPGFRHLGRRLRPMLLLVVITALAEAGVALLLLMHLQRGHHLELHQIAGVFLPGFIVYTTLPEYLHRVTGRLGRARVLSLAMGSSAVFAVGLSFAPNPFVLTGLWVLSAAAFAAAIPVEQEIVAEAAGVSLGRAMGVYESANLLGATIGTFAAGLLYGTGFGWQAACVGAGVILLGGAALVRPVLRTVARENPGTTAGSGAPRPPTAA</sequence>
<evidence type="ECO:0000313" key="8">
    <source>
        <dbReference type="Proteomes" id="UP000549616"/>
    </source>
</evidence>
<feature type="domain" description="Major facilitator superfamily (MFS) profile" evidence="6">
    <location>
        <begin position="204"/>
        <end position="401"/>
    </location>
</feature>
<dbReference type="InterPro" id="IPR036259">
    <property type="entry name" value="MFS_trans_sf"/>
</dbReference>
<feature type="transmembrane region" description="Helical" evidence="5">
    <location>
        <begin position="133"/>
        <end position="157"/>
    </location>
</feature>
<evidence type="ECO:0000313" key="7">
    <source>
        <dbReference type="EMBL" id="NYI89248.1"/>
    </source>
</evidence>
<evidence type="ECO:0000256" key="2">
    <source>
        <dbReference type="ARBA" id="ARBA00022692"/>
    </source>
</evidence>
<evidence type="ECO:0000259" key="6">
    <source>
        <dbReference type="PROSITE" id="PS50850"/>
    </source>
</evidence>
<protein>
    <submittedName>
        <fullName evidence="7">MFS family permease</fullName>
    </submittedName>
</protein>
<dbReference type="EMBL" id="JACCFK010000001">
    <property type="protein sequence ID" value="NYI89248.1"/>
    <property type="molecule type" value="Genomic_DNA"/>
</dbReference>
<evidence type="ECO:0000256" key="3">
    <source>
        <dbReference type="ARBA" id="ARBA00022989"/>
    </source>
</evidence>
<dbReference type="RefSeq" id="WP_179773428.1">
    <property type="nucleotide sequence ID" value="NZ_JACCFK010000001.1"/>
</dbReference>
<keyword evidence="4 5" id="KW-0472">Membrane</keyword>
<keyword evidence="2 5" id="KW-0812">Transmembrane</keyword>
<feature type="transmembrane region" description="Helical" evidence="5">
    <location>
        <begin position="163"/>
        <end position="185"/>
    </location>
</feature>
<organism evidence="7 8">
    <name type="scientific">Amycolatopsis endophytica</name>
    <dbReference type="NCBI Taxonomy" id="860233"/>
    <lineage>
        <taxon>Bacteria</taxon>
        <taxon>Bacillati</taxon>
        <taxon>Actinomycetota</taxon>
        <taxon>Actinomycetes</taxon>
        <taxon>Pseudonocardiales</taxon>
        <taxon>Pseudonocardiaceae</taxon>
        <taxon>Amycolatopsis</taxon>
    </lineage>
</organism>
<dbReference type="Gene3D" id="1.20.1250.20">
    <property type="entry name" value="MFS general substrate transporter like domains"/>
    <property type="match status" value="2"/>
</dbReference>
<dbReference type="AlphaFoldDB" id="A0A853B2A8"/>
<keyword evidence="8" id="KW-1185">Reference proteome</keyword>
<dbReference type="InterPro" id="IPR011701">
    <property type="entry name" value="MFS"/>
</dbReference>
<name>A0A853B2A8_9PSEU</name>
<dbReference type="Pfam" id="PF07690">
    <property type="entry name" value="MFS_1"/>
    <property type="match status" value="1"/>
</dbReference>
<feature type="transmembrane region" description="Helical" evidence="5">
    <location>
        <begin position="356"/>
        <end position="374"/>
    </location>
</feature>
<comment type="caution">
    <text evidence="7">The sequence shown here is derived from an EMBL/GenBank/DDBJ whole genome shotgun (WGS) entry which is preliminary data.</text>
</comment>
<proteinExistence type="predicted"/>
<dbReference type="SUPFAM" id="SSF103473">
    <property type="entry name" value="MFS general substrate transporter"/>
    <property type="match status" value="1"/>
</dbReference>
<dbReference type="PANTHER" id="PTHR23518:SF2">
    <property type="entry name" value="MAJOR FACILITATOR SUPERFAMILY TRANSPORTER"/>
    <property type="match status" value="1"/>
</dbReference>
<dbReference type="GO" id="GO:0005886">
    <property type="term" value="C:plasma membrane"/>
    <property type="evidence" value="ECO:0007669"/>
    <property type="project" value="UniProtKB-SubCell"/>
</dbReference>
<feature type="transmembrane region" description="Helical" evidence="5">
    <location>
        <begin position="239"/>
        <end position="258"/>
    </location>
</feature>
<evidence type="ECO:0000256" key="5">
    <source>
        <dbReference type="SAM" id="Phobius"/>
    </source>
</evidence>
<comment type="subcellular location">
    <subcellularLocation>
        <location evidence="1">Cell membrane</location>
        <topology evidence="1">Multi-pass membrane protein</topology>
    </subcellularLocation>
</comment>
<feature type="transmembrane region" description="Helical" evidence="5">
    <location>
        <begin position="270"/>
        <end position="288"/>
    </location>
</feature>
<accession>A0A853B2A8</accession>
<gene>
    <name evidence="7" type="ORF">HNR02_002571</name>
</gene>
<feature type="transmembrane region" description="Helical" evidence="5">
    <location>
        <begin position="206"/>
        <end position="227"/>
    </location>
</feature>
<dbReference type="InterPro" id="IPR020846">
    <property type="entry name" value="MFS_dom"/>
</dbReference>
<evidence type="ECO:0000256" key="1">
    <source>
        <dbReference type="ARBA" id="ARBA00004651"/>
    </source>
</evidence>
<dbReference type="Proteomes" id="UP000549616">
    <property type="component" value="Unassembled WGS sequence"/>
</dbReference>
<dbReference type="PROSITE" id="PS50850">
    <property type="entry name" value="MFS"/>
    <property type="match status" value="1"/>
</dbReference>